<dbReference type="EMBL" id="BAAAZI010000007">
    <property type="protein sequence ID" value="GAA4139832.1"/>
    <property type="molecule type" value="Genomic_DNA"/>
</dbReference>
<dbReference type="Proteomes" id="UP001500101">
    <property type="component" value="Unassembled WGS sequence"/>
</dbReference>
<comment type="caution">
    <text evidence="2">The sequence shown here is derived from an EMBL/GenBank/DDBJ whole genome shotgun (WGS) entry which is preliminary data.</text>
</comment>
<dbReference type="InterPro" id="IPR036378">
    <property type="entry name" value="FAS1_dom_sf"/>
</dbReference>
<keyword evidence="1" id="KW-0472">Membrane</keyword>
<dbReference type="Gene3D" id="2.30.180.10">
    <property type="entry name" value="FAS1 domain"/>
    <property type="match status" value="1"/>
</dbReference>
<dbReference type="SUPFAM" id="SSF82153">
    <property type="entry name" value="FAS1 domain"/>
    <property type="match status" value="1"/>
</dbReference>
<evidence type="ECO:0008006" key="4">
    <source>
        <dbReference type="Google" id="ProtNLM"/>
    </source>
</evidence>
<evidence type="ECO:0000313" key="3">
    <source>
        <dbReference type="Proteomes" id="UP001500101"/>
    </source>
</evidence>
<keyword evidence="1" id="KW-0812">Transmembrane</keyword>
<keyword evidence="3" id="KW-1185">Reference proteome</keyword>
<evidence type="ECO:0000256" key="1">
    <source>
        <dbReference type="SAM" id="Phobius"/>
    </source>
</evidence>
<dbReference type="PROSITE" id="PS51257">
    <property type="entry name" value="PROKAR_LIPOPROTEIN"/>
    <property type="match status" value="1"/>
</dbReference>
<accession>A0ABP7YQM9</accession>
<proteinExistence type="predicted"/>
<name>A0ABP7YQM9_9SPHI</name>
<organism evidence="2 3">
    <name type="scientific">Sphingobacterium kyonggiense</name>
    <dbReference type="NCBI Taxonomy" id="714075"/>
    <lineage>
        <taxon>Bacteria</taxon>
        <taxon>Pseudomonadati</taxon>
        <taxon>Bacteroidota</taxon>
        <taxon>Sphingobacteriia</taxon>
        <taxon>Sphingobacteriales</taxon>
        <taxon>Sphingobacteriaceae</taxon>
        <taxon>Sphingobacterium</taxon>
    </lineage>
</organism>
<keyword evidence="1" id="KW-1133">Transmembrane helix</keyword>
<gene>
    <name evidence="2" type="ORF">GCM10022216_18390</name>
</gene>
<evidence type="ECO:0000313" key="2">
    <source>
        <dbReference type="EMBL" id="GAA4139832.1"/>
    </source>
</evidence>
<protein>
    <recommendedName>
        <fullName evidence="4">Fasciclin domain-containing protein</fullName>
    </recommendedName>
</protein>
<feature type="transmembrane region" description="Helical" evidence="1">
    <location>
        <begin position="12"/>
        <end position="29"/>
    </location>
</feature>
<sequence>MNIGNKGRNMKMKNILYILFPIACLYFIGSCKKSDDHYYDYNEKQTFDGSIYSYLSKQPHKFDSLILVLDYLPELKTFLDSEKGISFFAPSNKSFEIAINNLNAQRKQRQLGPMYLEDIPIELIDSLLYRYMMVEEYSTNTLLESKDGLSIPSYKKDYVMNIRAFNSTASGLQNIGQLQIDLNDTNGLTTEKDWLKATTELVDIKSNNGILHVLNPYHEFGYGKIAKTLIK</sequence>
<reference evidence="3" key="1">
    <citation type="journal article" date="2019" name="Int. J. Syst. Evol. Microbiol.">
        <title>The Global Catalogue of Microorganisms (GCM) 10K type strain sequencing project: providing services to taxonomists for standard genome sequencing and annotation.</title>
        <authorList>
            <consortium name="The Broad Institute Genomics Platform"/>
            <consortium name="The Broad Institute Genome Sequencing Center for Infectious Disease"/>
            <person name="Wu L."/>
            <person name="Ma J."/>
        </authorList>
    </citation>
    <scope>NUCLEOTIDE SEQUENCE [LARGE SCALE GENOMIC DNA]</scope>
    <source>
        <strain evidence="3">JCM 16704</strain>
    </source>
</reference>